<evidence type="ECO:0000313" key="2">
    <source>
        <dbReference type="Proteomes" id="UP000240883"/>
    </source>
</evidence>
<accession>A0A2T2NBK2</accession>
<sequence length="383" mass="44110">MPGGIPRPLASCSNLLRLTHHIQRRGQTTKVLRGADLGPIHQDEHRSFRLRKDGTRLPLPPSLDPIVIEKRNKWRAPKARPDPTRFTPFQKKLYDNAYAHILASPVRECRFSRVPLPADLLLSVHPRPHPQTGDPWLLPVSFSASKGEDLGPPLYFQSRLHSVEGMGQKMTWRRALYVRMLARLNTKQIARMVWREDMATFMLELLQKKVADTLNWWFQRGGLVPVDSPWEGDIEAVEDVSCVLCFDSLKTRADDVLEQALRIRKEVDYLAVYYAKGQTKVLDPHEQSSVTHTSPLWYHLPWVPRLDPRALFPPLEFKTTQWRGRKIAVYSLYDLLGEEKLRALLQGTRYEGVRCVVMKHARQNVPAEKLLLKLQCYLAQSGP</sequence>
<protein>
    <submittedName>
        <fullName evidence="1">Uncharacterized protein</fullName>
    </submittedName>
</protein>
<organism evidence="1 2">
    <name type="scientific">Corynespora cassiicola Philippines</name>
    <dbReference type="NCBI Taxonomy" id="1448308"/>
    <lineage>
        <taxon>Eukaryota</taxon>
        <taxon>Fungi</taxon>
        <taxon>Dikarya</taxon>
        <taxon>Ascomycota</taxon>
        <taxon>Pezizomycotina</taxon>
        <taxon>Dothideomycetes</taxon>
        <taxon>Pleosporomycetidae</taxon>
        <taxon>Pleosporales</taxon>
        <taxon>Corynesporascaceae</taxon>
        <taxon>Corynespora</taxon>
    </lineage>
</organism>
<keyword evidence="2" id="KW-1185">Reference proteome</keyword>
<reference evidence="1 2" key="1">
    <citation type="journal article" date="2018" name="Front. Microbiol.">
        <title>Genome-Wide Analysis of Corynespora cassiicola Leaf Fall Disease Putative Effectors.</title>
        <authorList>
            <person name="Lopez D."/>
            <person name="Ribeiro S."/>
            <person name="Label P."/>
            <person name="Fumanal B."/>
            <person name="Venisse J.S."/>
            <person name="Kohler A."/>
            <person name="de Oliveira R.R."/>
            <person name="Labutti K."/>
            <person name="Lipzen A."/>
            <person name="Lail K."/>
            <person name="Bauer D."/>
            <person name="Ohm R.A."/>
            <person name="Barry K.W."/>
            <person name="Spatafora J."/>
            <person name="Grigoriev I.V."/>
            <person name="Martin F.M."/>
            <person name="Pujade-Renaud V."/>
        </authorList>
    </citation>
    <scope>NUCLEOTIDE SEQUENCE [LARGE SCALE GENOMIC DNA]</scope>
    <source>
        <strain evidence="1 2">Philippines</strain>
    </source>
</reference>
<dbReference type="AlphaFoldDB" id="A0A2T2NBK2"/>
<evidence type="ECO:0000313" key="1">
    <source>
        <dbReference type="EMBL" id="PSN62626.1"/>
    </source>
</evidence>
<dbReference type="STRING" id="1448308.A0A2T2NBK2"/>
<dbReference type="Proteomes" id="UP000240883">
    <property type="component" value="Unassembled WGS sequence"/>
</dbReference>
<name>A0A2T2NBK2_CORCC</name>
<dbReference type="EMBL" id="KZ678141">
    <property type="protein sequence ID" value="PSN62626.1"/>
    <property type="molecule type" value="Genomic_DNA"/>
</dbReference>
<dbReference type="OrthoDB" id="3363286at2759"/>
<gene>
    <name evidence="1" type="ORF">BS50DRAFT_577535</name>
</gene>
<proteinExistence type="predicted"/>